<evidence type="ECO:0000256" key="2">
    <source>
        <dbReference type="ARBA" id="ARBA00023054"/>
    </source>
</evidence>
<keyword evidence="2 3" id="KW-0175">Coiled coil</keyword>
<evidence type="ECO:0000256" key="1">
    <source>
        <dbReference type="ARBA" id="ARBA00010061"/>
    </source>
</evidence>
<dbReference type="AlphaFoldDB" id="E9HF24"/>
<dbReference type="InterPro" id="IPR018477">
    <property type="entry name" value="BICD"/>
</dbReference>
<feature type="coiled-coil region" evidence="3">
    <location>
        <begin position="6"/>
        <end position="68"/>
    </location>
</feature>
<dbReference type="PANTHER" id="PTHR31233:SF6">
    <property type="entry name" value="PROTEIN BICAUDAL D"/>
    <property type="match status" value="1"/>
</dbReference>
<accession>E9HF24</accession>
<gene>
    <name evidence="5" type="ORF">DAPPUDRAFT_328899</name>
</gene>
<dbReference type="Gene3D" id="6.10.250.2470">
    <property type="match status" value="1"/>
</dbReference>
<dbReference type="EMBL" id="GL732633">
    <property type="protein sequence ID" value="EFX69615.1"/>
    <property type="molecule type" value="Genomic_DNA"/>
</dbReference>
<reference evidence="5 6" key="1">
    <citation type="journal article" date="2011" name="Science">
        <title>The ecoresponsive genome of Daphnia pulex.</title>
        <authorList>
            <person name="Colbourne J.K."/>
            <person name="Pfrender M.E."/>
            <person name="Gilbert D."/>
            <person name="Thomas W.K."/>
            <person name="Tucker A."/>
            <person name="Oakley T.H."/>
            <person name="Tokishita S."/>
            <person name="Aerts A."/>
            <person name="Arnold G.J."/>
            <person name="Basu M.K."/>
            <person name="Bauer D.J."/>
            <person name="Caceres C.E."/>
            <person name="Carmel L."/>
            <person name="Casola C."/>
            <person name="Choi J.H."/>
            <person name="Detter J.C."/>
            <person name="Dong Q."/>
            <person name="Dusheyko S."/>
            <person name="Eads B.D."/>
            <person name="Frohlich T."/>
            <person name="Geiler-Samerotte K.A."/>
            <person name="Gerlach D."/>
            <person name="Hatcher P."/>
            <person name="Jogdeo S."/>
            <person name="Krijgsveld J."/>
            <person name="Kriventseva E.V."/>
            <person name="Kultz D."/>
            <person name="Laforsch C."/>
            <person name="Lindquist E."/>
            <person name="Lopez J."/>
            <person name="Manak J.R."/>
            <person name="Muller J."/>
            <person name="Pangilinan J."/>
            <person name="Patwardhan R.P."/>
            <person name="Pitluck S."/>
            <person name="Pritham E.J."/>
            <person name="Rechtsteiner A."/>
            <person name="Rho M."/>
            <person name="Rogozin I.B."/>
            <person name="Sakarya O."/>
            <person name="Salamov A."/>
            <person name="Schaack S."/>
            <person name="Shapiro H."/>
            <person name="Shiga Y."/>
            <person name="Skalitzky C."/>
            <person name="Smith Z."/>
            <person name="Souvorov A."/>
            <person name="Sung W."/>
            <person name="Tang Z."/>
            <person name="Tsuchiya D."/>
            <person name="Tu H."/>
            <person name="Vos H."/>
            <person name="Wang M."/>
            <person name="Wolf Y.I."/>
            <person name="Yamagata H."/>
            <person name="Yamada T."/>
            <person name="Ye Y."/>
            <person name="Shaw J.R."/>
            <person name="Andrews J."/>
            <person name="Crease T.J."/>
            <person name="Tang H."/>
            <person name="Lucas S.M."/>
            <person name="Robertson H.M."/>
            <person name="Bork P."/>
            <person name="Koonin E.V."/>
            <person name="Zdobnov E.M."/>
            <person name="Grigoriev I.V."/>
            <person name="Lynch M."/>
            <person name="Boore J.L."/>
        </authorList>
    </citation>
    <scope>NUCLEOTIDE SEQUENCE [LARGE SCALE GENOMIC DNA]</scope>
</reference>
<feature type="coiled-coil region" evidence="3">
    <location>
        <begin position="580"/>
        <end position="643"/>
    </location>
</feature>
<dbReference type="Gene3D" id="6.10.250.3110">
    <property type="match status" value="1"/>
</dbReference>
<keyword evidence="6" id="KW-1185">Reference proteome</keyword>
<dbReference type="PhylomeDB" id="E9HF24"/>
<evidence type="ECO:0000313" key="5">
    <source>
        <dbReference type="EMBL" id="EFX69615.1"/>
    </source>
</evidence>
<dbReference type="GO" id="GO:0070840">
    <property type="term" value="F:dynein complex binding"/>
    <property type="evidence" value="ECO:0000318"/>
    <property type="project" value="GO_Central"/>
</dbReference>
<proteinExistence type="inferred from homology"/>
<dbReference type="KEGG" id="dpx:DAPPUDRAFT_328899"/>
<feature type="region of interest" description="Disordered" evidence="4">
    <location>
        <begin position="756"/>
        <end position="813"/>
    </location>
</feature>
<comment type="similarity">
    <text evidence="1">Belongs to the BicD family.</text>
</comment>
<evidence type="ECO:0000313" key="6">
    <source>
        <dbReference type="Proteomes" id="UP000000305"/>
    </source>
</evidence>
<organism evidence="5 6">
    <name type="scientific">Daphnia pulex</name>
    <name type="common">Water flea</name>
    <dbReference type="NCBI Taxonomy" id="6669"/>
    <lineage>
        <taxon>Eukaryota</taxon>
        <taxon>Metazoa</taxon>
        <taxon>Ecdysozoa</taxon>
        <taxon>Arthropoda</taxon>
        <taxon>Crustacea</taxon>
        <taxon>Branchiopoda</taxon>
        <taxon>Diplostraca</taxon>
        <taxon>Cladocera</taxon>
        <taxon>Anomopoda</taxon>
        <taxon>Daphniidae</taxon>
        <taxon>Daphnia</taxon>
    </lineage>
</organism>
<dbReference type="PANTHER" id="PTHR31233">
    <property type="entry name" value="BICAUDAL D FAMILY MEMBER"/>
    <property type="match status" value="1"/>
</dbReference>
<sequence length="813" mass="91016">MEVGNVEILNLEIERLTRELDQTNSEKIQSAQYGIVLLEEKENLQHRCEELESLFENARHELALTREALARFQNSHKVTTKSGIETEESLLYESAARETSLNSQILDLEADTKHLRLELERVTAERDQLTQQLNDTGKEREVYIFERKTLKAELKELKYRETRLLSDYSELEEENISLQKQVSVLRSSQVELEGDKHELRRLQEELELLNQQNAELAHLRKLAEKQMEEALDALQAEREAKYAIKKDLDSRINSESMFNLSNLAFSIKGNCETNFYGASEGEDDGPLLQKLEATFLKTGGVTNDGTEGGDGNNKGGGDLFSEIHLNEVKKLERQLEQVEAEKGMLFQRLRDAQDSSDVARHEAASRHVQLAKLDAYLASLLHLHETVETPTYASEIDRTPSEPSSAPGKSTYLQQLVDKFKHRTALAVRELQQAQQELWALRGASTGQLPTDMEQDFIALKKRLLDTEQKVSVLHSEIAASSESAGDSRATLVALQSELSPLVDDITALTLHLCAAVGIQTGSGSHAGIIRSSTDAGSGPSSLASDVAGPTSIGSEYNKENISPESSVTVTSLQNPTRLLHMLQEQVRLLRRAAEMLVKQSHTKDTPNDLVSDKDRDNFESDVAELQEQIVKLKALLSTKREQIATLRTVVKANKQTAEVALANLKSKYETEKSIVSETMNKLRLELRTLKEEAATFSSQRALFAARCEEYVSENDELGRQLSAAEDEKRTLNSLLRMAIQQKLSLTERLEDLEMDRERSNLRRQPQSTRSTIPAGGARNPAQSQGQGAGSGHRYPPNRVPSAFRDSNSNRDY</sequence>
<dbReference type="InParanoid" id="E9HF24"/>
<dbReference type="GO" id="GO:0034452">
    <property type="term" value="F:dynactin binding"/>
    <property type="evidence" value="ECO:0000318"/>
    <property type="project" value="GO_Central"/>
</dbReference>
<feature type="coiled-coil region" evidence="3">
    <location>
        <begin position="321"/>
        <end position="355"/>
    </location>
</feature>
<dbReference type="OrthoDB" id="10069295at2759"/>
<evidence type="ECO:0008006" key="7">
    <source>
        <dbReference type="Google" id="ProtNLM"/>
    </source>
</evidence>
<dbReference type="GO" id="GO:0070507">
    <property type="term" value="P:regulation of microtubule cytoskeleton organization"/>
    <property type="evidence" value="ECO:0000318"/>
    <property type="project" value="GO_Central"/>
</dbReference>
<feature type="compositionally biased region" description="Polar residues" evidence="4">
    <location>
        <begin position="763"/>
        <end position="772"/>
    </location>
</feature>
<name>E9HF24_DAPPU</name>
<feature type="region of interest" description="Disordered" evidence="4">
    <location>
        <begin position="530"/>
        <end position="567"/>
    </location>
</feature>
<evidence type="ECO:0000256" key="3">
    <source>
        <dbReference type="SAM" id="Coils"/>
    </source>
</evidence>
<feature type="compositionally biased region" description="Polar residues" evidence="4">
    <location>
        <begin position="552"/>
        <end position="567"/>
    </location>
</feature>
<protein>
    <recommendedName>
        <fullName evidence="7">Bicaudal D</fullName>
    </recommendedName>
</protein>
<dbReference type="GO" id="GO:0072393">
    <property type="term" value="P:microtubule anchoring at microtubule organizing center"/>
    <property type="evidence" value="ECO:0000318"/>
    <property type="project" value="GO_Central"/>
</dbReference>
<dbReference type="GO" id="GO:0008093">
    <property type="term" value="F:cytoskeletal anchor activity"/>
    <property type="evidence" value="ECO:0007669"/>
    <property type="project" value="InterPro"/>
</dbReference>
<dbReference type="eggNOG" id="KOG0999">
    <property type="taxonomic scope" value="Eukaryota"/>
</dbReference>
<dbReference type="GO" id="GO:0005829">
    <property type="term" value="C:cytosol"/>
    <property type="evidence" value="ECO:0000318"/>
    <property type="project" value="GO_Central"/>
</dbReference>
<dbReference type="OMA" id="ARQDTFI"/>
<evidence type="ECO:0000256" key="4">
    <source>
        <dbReference type="SAM" id="MobiDB-lite"/>
    </source>
</evidence>
<dbReference type="Proteomes" id="UP000000305">
    <property type="component" value="Unassembled WGS sequence"/>
</dbReference>
<dbReference type="HOGENOM" id="CLU_014107_1_0_1"/>
<dbReference type="Pfam" id="PF09730">
    <property type="entry name" value="BicD"/>
    <property type="match status" value="1"/>
</dbReference>
<dbReference type="STRING" id="6669.E9HF24"/>
<dbReference type="GO" id="GO:0005794">
    <property type="term" value="C:Golgi apparatus"/>
    <property type="evidence" value="ECO:0000318"/>
    <property type="project" value="GO_Central"/>
</dbReference>
<feature type="compositionally biased region" description="Polar residues" evidence="4">
    <location>
        <begin position="531"/>
        <end position="544"/>
    </location>
</feature>
<feature type="coiled-coil region" evidence="3">
    <location>
        <begin position="105"/>
        <end position="240"/>
    </location>
</feature>
<dbReference type="FunCoup" id="E9HF24">
    <property type="interactions" value="1478"/>
</dbReference>